<evidence type="ECO:0000259" key="6">
    <source>
        <dbReference type="PROSITE" id="PS50931"/>
    </source>
</evidence>
<dbReference type="Proteomes" id="UP000438106">
    <property type="component" value="Unassembled WGS sequence"/>
</dbReference>
<accession>A0A7X3FTB6</accession>
<name>A0A7X3FTB6_9HYPH</name>
<dbReference type="Gene3D" id="3.40.190.10">
    <property type="entry name" value="Periplasmic binding protein-like II"/>
    <property type="match status" value="2"/>
</dbReference>
<dbReference type="EMBL" id="WQRF01000005">
    <property type="protein sequence ID" value="MVT00362.1"/>
    <property type="molecule type" value="Genomic_DNA"/>
</dbReference>
<proteinExistence type="inferred from homology"/>
<dbReference type="InterPro" id="IPR005119">
    <property type="entry name" value="LysR_subst-bd"/>
</dbReference>
<sequence>MNFATLDLNLLRVLDALFREGSTVRAGARLGISQSAVSNALNRLRHALNDDLLIRHGNRLVPTAYAETIRHDLAEQLDGLAQLLQAPATFDPATAEGNFKIAASDFFAEMLMPALADLLHGRAPGIRAQLVDLVPQNYIESLERSSADLVLIPDAPLPKFVSRQDLFRSPFAAIARQGNPHIEGLKQGDVFPLDLFCRLPHVLFSPEGNTKAMGDAALAKVGRTRTVAITVPVFSGVCRAVSESDLIALIPRQLVERLGDHYRLSWFEPPMPIDPPLIIGAWHRRDERTPQHRWLRSAVFSILAKLDPDLALAQRDGMKMS</sequence>
<dbReference type="SUPFAM" id="SSF46785">
    <property type="entry name" value="Winged helix' DNA-binding domain"/>
    <property type="match status" value="1"/>
</dbReference>
<dbReference type="AlphaFoldDB" id="A0A7X3FTB6"/>
<evidence type="ECO:0000313" key="7">
    <source>
        <dbReference type="EMBL" id="MVT00362.1"/>
    </source>
</evidence>
<keyword evidence="3" id="KW-0805">Transcription regulation</keyword>
<dbReference type="GO" id="GO:0003700">
    <property type="term" value="F:DNA-binding transcription factor activity"/>
    <property type="evidence" value="ECO:0007669"/>
    <property type="project" value="InterPro"/>
</dbReference>
<dbReference type="RefSeq" id="WP_157291142.1">
    <property type="nucleotide sequence ID" value="NZ_WQRF01000005.1"/>
</dbReference>
<keyword evidence="4" id="KW-0238">DNA-binding</keyword>
<evidence type="ECO:0000256" key="4">
    <source>
        <dbReference type="ARBA" id="ARBA00023125"/>
    </source>
</evidence>
<reference evidence="7 8" key="1">
    <citation type="submission" date="2019-12" db="EMBL/GenBank/DDBJ databases">
        <title>Devosia maris sp. nov., isolated from the deep seawater.</title>
        <authorList>
            <person name="Liu Y."/>
        </authorList>
    </citation>
    <scope>NUCLEOTIDE SEQUENCE [LARGE SCALE GENOMIC DNA]</scope>
    <source>
        <strain evidence="7 8">L53-10-65</strain>
    </source>
</reference>
<dbReference type="PANTHER" id="PTHR30118">
    <property type="entry name" value="HTH-TYPE TRANSCRIPTIONAL REGULATOR LEUO-RELATED"/>
    <property type="match status" value="1"/>
</dbReference>
<comment type="similarity">
    <text evidence="1">Belongs to the LysR transcriptional regulatory family.</text>
</comment>
<dbReference type="Gene3D" id="1.10.10.10">
    <property type="entry name" value="Winged helix-like DNA-binding domain superfamily/Winged helix DNA-binding domain"/>
    <property type="match status" value="1"/>
</dbReference>
<keyword evidence="8" id="KW-1185">Reference proteome</keyword>
<dbReference type="Pfam" id="PF03466">
    <property type="entry name" value="LysR_substrate"/>
    <property type="match status" value="1"/>
</dbReference>
<keyword evidence="5" id="KW-0804">Transcription</keyword>
<evidence type="ECO:0000256" key="2">
    <source>
        <dbReference type="ARBA" id="ARBA00022458"/>
    </source>
</evidence>
<comment type="caution">
    <text evidence="7">The sequence shown here is derived from an EMBL/GenBank/DDBJ whole genome shotgun (WGS) entry which is preliminary data.</text>
</comment>
<dbReference type="CDD" id="cd08417">
    <property type="entry name" value="PBP2_Nitroaromatics_like"/>
    <property type="match status" value="1"/>
</dbReference>
<keyword evidence="2" id="KW-0536">Nodulation</keyword>
<dbReference type="InterPro" id="IPR000847">
    <property type="entry name" value="LysR_HTH_N"/>
</dbReference>
<dbReference type="Pfam" id="PF00126">
    <property type="entry name" value="HTH_1"/>
    <property type="match status" value="1"/>
</dbReference>
<evidence type="ECO:0000256" key="1">
    <source>
        <dbReference type="ARBA" id="ARBA00009437"/>
    </source>
</evidence>
<dbReference type="InterPro" id="IPR036390">
    <property type="entry name" value="WH_DNA-bd_sf"/>
</dbReference>
<dbReference type="InterPro" id="IPR036388">
    <property type="entry name" value="WH-like_DNA-bd_sf"/>
</dbReference>
<dbReference type="PROSITE" id="PS50931">
    <property type="entry name" value="HTH_LYSR"/>
    <property type="match status" value="1"/>
</dbReference>
<feature type="domain" description="HTH lysR-type" evidence="6">
    <location>
        <begin position="6"/>
        <end position="63"/>
    </location>
</feature>
<evidence type="ECO:0000256" key="3">
    <source>
        <dbReference type="ARBA" id="ARBA00023015"/>
    </source>
</evidence>
<dbReference type="GO" id="GO:0003677">
    <property type="term" value="F:DNA binding"/>
    <property type="evidence" value="ECO:0007669"/>
    <property type="project" value="UniProtKB-KW"/>
</dbReference>
<dbReference type="InterPro" id="IPR050389">
    <property type="entry name" value="LysR-type_TF"/>
</dbReference>
<dbReference type="SUPFAM" id="SSF53850">
    <property type="entry name" value="Periplasmic binding protein-like II"/>
    <property type="match status" value="1"/>
</dbReference>
<dbReference type="PANTHER" id="PTHR30118:SF15">
    <property type="entry name" value="TRANSCRIPTIONAL REGULATORY PROTEIN"/>
    <property type="match status" value="1"/>
</dbReference>
<dbReference type="InterPro" id="IPR037402">
    <property type="entry name" value="YidZ_PBP2"/>
</dbReference>
<protein>
    <submittedName>
        <fullName evidence="7">LysR family transcriptional regulator</fullName>
    </submittedName>
</protein>
<gene>
    <name evidence="7" type="ORF">GO014_15150</name>
</gene>
<evidence type="ECO:0000313" key="8">
    <source>
        <dbReference type="Proteomes" id="UP000438106"/>
    </source>
</evidence>
<organism evidence="7 8">
    <name type="scientific">Devosia marina</name>
    <dbReference type="NCBI Taxonomy" id="2683198"/>
    <lineage>
        <taxon>Bacteria</taxon>
        <taxon>Pseudomonadati</taxon>
        <taxon>Pseudomonadota</taxon>
        <taxon>Alphaproteobacteria</taxon>
        <taxon>Hyphomicrobiales</taxon>
        <taxon>Devosiaceae</taxon>
        <taxon>Devosia</taxon>
    </lineage>
</organism>
<evidence type="ECO:0000256" key="5">
    <source>
        <dbReference type="ARBA" id="ARBA00023163"/>
    </source>
</evidence>